<sequence length="170" mass="18947">MALLQNSQVVFPRWFAISKPSISKTLFLKLPLYPMFSSLSMSIPASSPSLRCGPISVFCCSCSFSSNSSAEFSIPHPAKIFIKGLPLSTSEGRLVKAFSEFGEVSQVKLFMDGESGQFLGVAYIWFAKEESAHLAVEKMNGKFFDGRFIYVRISKARSSNNRRNKAPYKF</sequence>
<dbReference type="EMBL" id="JAWXYG010000001">
    <property type="protein sequence ID" value="KAK4283632.1"/>
    <property type="molecule type" value="Genomic_DNA"/>
</dbReference>
<dbReference type="GO" id="GO:0005686">
    <property type="term" value="C:U2 snRNP"/>
    <property type="evidence" value="ECO:0007669"/>
    <property type="project" value="TreeGrafter"/>
</dbReference>
<proteinExistence type="predicted"/>
<organism evidence="4 5">
    <name type="scientific">Acacia crassicarpa</name>
    <name type="common">northern wattle</name>
    <dbReference type="NCBI Taxonomy" id="499986"/>
    <lineage>
        <taxon>Eukaryota</taxon>
        <taxon>Viridiplantae</taxon>
        <taxon>Streptophyta</taxon>
        <taxon>Embryophyta</taxon>
        <taxon>Tracheophyta</taxon>
        <taxon>Spermatophyta</taxon>
        <taxon>Magnoliopsida</taxon>
        <taxon>eudicotyledons</taxon>
        <taxon>Gunneridae</taxon>
        <taxon>Pentapetalae</taxon>
        <taxon>rosids</taxon>
        <taxon>fabids</taxon>
        <taxon>Fabales</taxon>
        <taxon>Fabaceae</taxon>
        <taxon>Caesalpinioideae</taxon>
        <taxon>mimosoid clade</taxon>
        <taxon>Acacieae</taxon>
        <taxon>Acacia</taxon>
    </lineage>
</organism>
<gene>
    <name evidence="4" type="ORF">QN277_000562</name>
</gene>
<reference evidence="4" key="1">
    <citation type="submission" date="2023-10" db="EMBL/GenBank/DDBJ databases">
        <title>Chromosome-level genome of the transformable northern wattle, Acacia crassicarpa.</title>
        <authorList>
            <person name="Massaro I."/>
            <person name="Sinha N.R."/>
            <person name="Poethig S."/>
            <person name="Leichty A.R."/>
        </authorList>
    </citation>
    <scope>NUCLEOTIDE SEQUENCE</scope>
    <source>
        <strain evidence="4">Acra3RX</strain>
        <tissue evidence="4">Leaf</tissue>
    </source>
</reference>
<dbReference type="InterPro" id="IPR035979">
    <property type="entry name" value="RBD_domain_sf"/>
</dbReference>
<dbReference type="GO" id="GO:0003723">
    <property type="term" value="F:RNA binding"/>
    <property type="evidence" value="ECO:0007669"/>
    <property type="project" value="UniProtKB-UniRule"/>
</dbReference>
<dbReference type="GO" id="GO:0071011">
    <property type="term" value="C:precatalytic spliceosome"/>
    <property type="evidence" value="ECO:0007669"/>
    <property type="project" value="TreeGrafter"/>
</dbReference>
<dbReference type="InterPro" id="IPR000504">
    <property type="entry name" value="RRM_dom"/>
</dbReference>
<dbReference type="InterPro" id="IPR051847">
    <property type="entry name" value="RNA_proc/Spliceosome_comp"/>
</dbReference>
<dbReference type="Pfam" id="PF00076">
    <property type="entry name" value="RRM_1"/>
    <property type="match status" value="1"/>
</dbReference>
<evidence type="ECO:0000256" key="1">
    <source>
        <dbReference type="ARBA" id="ARBA00022884"/>
    </source>
</evidence>
<comment type="caution">
    <text evidence="4">The sequence shown here is derived from an EMBL/GenBank/DDBJ whole genome shotgun (WGS) entry which is preliminary data.</text>
</comment>
<dbReference type="Proteomes" id="UP001293593">
    <property type="component" value="Unassembled WGS sequence"/>
</dbReference>
<dbReference type="SUPFAM" id="SSF54928">
    <property type="entry name" value="RNA-binding domain, RBD"/>
    <property type="match status" value="1"/>
</dbReference>
<name>A0AAE1N6C4_9FABA</name>
<dbReference type="Gene3D" id="3.30.70.330">
    <property type="match status" value="1"/>
</dbReference>
<evidence type="ECO:0000259" key="3">
    <source>
        <dbReference type="PROSITE" id="PS50102"/>
    </source>
</evidence>
<feature type="domain" description="RRM" evidence="3">
    <location>
        <begin position="78"/>
        <end position="156"/>
    </location>
</feature>
<dbReference type="CDD" id="cd00590">
    <property type="entry name" value="RRM_SF"/>
    <property type="match status" value="1"/>
</dbReference>
<evidence type="ECO:0000313" key="4">
    <source>
        <dbReference type="EMBL" id="KAK4283632.1"/>
    </source>
</evidence>
<keyword evidence="1 2" id="KW-0694">RNA-binding</keyword>
<keyword evidence="5" id="KW-1185">Reference proteome</keyword>
<dbReference type="InterPro" id="IPR012677">
    <property type="entry name" value="Nucleotide-bd_a/b_plait_sf"/>
</dbReference>
<dbReference type="GO" id="GO:0000398">
    <property type="term" value="P:mRNA splicing, via spliceosome"/>
    <property type="evidence" value="ECO:0007669"/>
    <property type="project" value="TreeGrafter"/>
</dbReference>
<dbReference type="AlphaFoldDB" id="A0AAE1N6C4"/>
<accession>A0AAE1N6C4</accession>
<evidence type="ECO:0000313" key="5">
    <source>
        <dbReference type="Proteomes" id="UP001293593"/>
    </source>
</evidence>
<protein>
    <recommendedName>
        <fullName evidence="3">RRM domain-containing protein</fullName>
    </recommendedName>
</protein>
<dbReference type="SMART" id="SM00360">
    <property type="entry name" value="RRM"/>
    <property type="match status" value="1"/>
</dbReference>
<dbReference type="GO" id="GO:0071013">
    <property type="term" value="C:catalytic step 2 spliceosome"/>
    <property type="evidence" value="ECO:0007669"/>
    <property type="project" value="TreeGrafter"/>
</dbReference>
<dbReference type="PANTHER" id="PTHR45880">
    <property type="entry name" value="RNA-BINDING MOTIF PROTEIN, X-LINKED 2"/>
    <property type="match status" value="1"/>
</dbReference>
<dbReference type="PROSITE" id="PS50102">
    <property type="entry name" value="RRM"/>
    <property type="match status" value="1"/>
</dbReference>
<dbReference type="PANTHER" id="PTHR45880:SF2">
    <property type="entry name" value="GLYCINE-RICH RNA-BINDING PROTEIN 4, MITOCHONDRIAL ISOFORM X1"/>
    <property type="match status" value="1"/>
</dbReference>
<evidence type="ECO:0000256" key="2">
    <source>
        <dbReference type="PROSITE-ProRule" id="PRU00176"/>
    </source>
</evidence>